<evidence type="ECO:0000313" key="1">
    <source>
        <dbReference type="EMBL" id="QTM98358.1"/>
    </source>
</evidence>
<evidence type="ECO:0000313" key="2">
    <source>
        <dbReference type="Proteomes" id="UP000665043"/>
    </source>
</evidence>
<accession>A0ABX7VPG3</accession>
<protein>
    <submittedName>
        <fullName evidence="1">DUF488 family protein</fullName>
    </submittedName>
</protein>
<organism evidence="1 2">
    <name type="scientific">Sediminibacillus dalangtanensis</name>
    <dbReference type="NCBI Taxonomy" id="2729421"/>
    <lineage>
        <taxon>Bacteria</taxon>
        <taxon>Bacillati</taxon>
        <taxon>Bacillota</taxon>
        <taxon>Bacilli</taxon>
        <taxon>Bacillales</taxon>
        <taxon>Bacillaceae</taxon>
        <taxon>Sediminibacillus</taxon>
    </lineage>
</organism>
<reference evidence="1 2" key="1">
    <citation type="submission" date="2019-12" db="EMBL/GenBank/DDBJ databases">
        <title>The whole genome sequencing of a strain isolated from a Mars analog, Dalangtan Playa.</title>
        <authorList>
            <person name="Huang T."/>
        </authorList>
    </citation>
    <scope>NUCLEOTIDE SEQUENCE [LARGE SCALE GENOMIC DNA]</scope>
    <source>
        <strain evidence="1 2">DP4-553-S</strain>
    </source>
</reference>
<dbReference type="EMBL" id="CP046956">
    <property type="protein sequence ID" value="QTM98358.1"/>
    <property type="molecule type" value="Genomic_DNA"/>
</dbReference>
<dbReference type="InterPro" id="IPR052552">
    <property type="entry name" value="YeaO-like"/>
</dbReference>
<dbReference type="Pfam" id="PF22752">
    <property type="entry name" value="DUF488-N3i"/>
    <property type="match status" value="1"/>
</dbReference>
<dbReference type="PANTHER" id="PTHR36849">
    <property type="entry name" value="CYTOPLASMIC PROTEIN-RELATED"/>
    <property type="match status" value="1"/>
</dbReference>
<gene>
    <name evidence="1" type="ORF">ERJ70_02920</name>
</gene>
<name>A0ABX7VPG3_9BACI</name>
<dbReference type="PANTHER" id="PTHR36849:SF1">
    <property type="entry name" value="CYTOPLASMIC PROTEIN"/>
    <property type="match status" value="1"/>
</dbReference>
<dbReference type="RefSeq" id="WP_209367076.1">
    <property type="nucleotide sequence ID" value="NZ_CP046956.1"/>
</dbReference>
<sequence length="120" mass="14214">MQVNRKRVYEQPENEDGVRVLVDRIWPRGLTKQKAAVDHWLKELAPSTELRKWFQHDPIKFPEFKHKYIQELESDETKREQIDKLVAIIKENQSVTLVYAAKDTAHNQAVVLQEWLSSMC</sequence>
<keyword evidence="2" id="KW-1185">Reference proteome</keyword>
<dbReference type="Proteomes" id="UP000665043">
    <property type="component" value="Chromosome"/>
</dbReference>
<proteinExistence type="predicted"/>